<organism evidence="3">
    <name type="scientific">uncultured Caudovirales phage</name>
    <dbReference type="NCBI Taxonomy" id="2100421"/>
    <lineage>
        <taxon>Viruses</taxon>
        <taxon>Duplodnaviria</taxon>
        <taxon>Heunggongvirae</taxon>
        <taxon>Uroviricota</taxon>
        <taxon>Caudoviricetes</taxon>
        <taxon>Peduoviridae</taxon>
        <taxon>Maltschvirus</taxon>
        <taxon>Maltschvirus maltsch</taxon>
    </lineage>
</organism>
<sequence>MYETPNADSSGTLGDAIKSGMVREAEKPDAARSALVETWTKRVNEAKSHWKSDFKRMRNNMDFASGKQWPGQGDEDDRYMANFVQRVIKSQVSSLYAKNPKVVARRRKRLDYAVWDGNPVSVQGAMAEIQMAGQSGRPPSQQAIALMQDIQENSQRVHLLDRVGKTLEILVGYYMEEQVPDFKTQMKQMIRRARTTGVGFVEIGFQRQMDLSDDQTTRIADMTERLAVVGQLQADIQDGEIDPTAAQAEELRLAIAAIQAEPEMIVREGLVWSFPQSTRIIPSPETVKLIGWVGSPWIAKEVILTPERVKQVYGVDIGKEYTSYKVESGKPWGGTKSRFKDTGKGMACIWHVYCRETGLEYVICDGYCNFLKEPTSPDVQVEQFFPVWAITFNEVENEGELYPKSDVELLKHIQMEYNRSKEAHRQHRIANRPLYLAPEGQFDENEQASLAAHAAHDVIQVKAMRDGVKPQDLIAPVQKIGVDPNLYETESLFNDMVRVVGVQQANIGGTANGTATESTLAQQSLNGSIGLDSDDLDEMLSQVMRAAGQILLLNLSKETVTEIVGPGAVWPELTRLEVMQEISLEIKAGSSGRPNQAQDAATFERIMPLLVQVPGINPQWLAERAIKIADDDTNLEDAFIEGMPSILAQNRLAQMGTGDPSTDPNQQGEQGADKNRAQQGNGPQAAHNIGAQPNQMQ</sequence>
<evidence type="ECO:0000256" key="1">
    <source>
        <dbReference type="SAM" id="MobiDB-lite"/>
    </source>
</evidence>
<name>A0A6J5TAU6_9CAUD</name>
<reference evidence="3" key="1">
    <citation type="submission" date="2020-05" db="EMBL/GenBank/DDBJ databases">
        <authorList>
            <person name="Chiriac C."/>
            <person name="Salcher M."/>
            <person name="Ghai R."/>
            <person name="Kavagutti S V."/>
        </authorList>
    </citation>
    <scope>NUCLEOTIDE SEQUENCE</scope>
</reference>
<accession>A0A6J5TAU6</accession>
<protein>
    <recommendedName>
        <fullName evidence="5">Portal protein</fullName>
    </recommendedName>
</protein>
<dbReference type="EMBL" id="LR796136">
    <property type="protein sequence ID" value="CAB4120928.1"/>
    <property type="molecule type" value="Genomic_DNA"/>
</dbReference>
<evidence type="ECO:0000313" key="2">
    <source>
        <dbReference type="EMBL" id="CAB4120928.1"/>
    </source>
</evidence>
<gene>
    <name evidence="4" type="ORF">UFOVP145_58</name>
    <name evidence="2" type="ORF">UFOVP4_15</name>
    <name evidence="3" type="ORF">UFOVP64_44</name>
</gene>
<evidence type="ECO:0000313" key="3">
    <source>
        <dbReference type="EMBL" id="CAB4241324.1"/>
    </source>
</evidence>
<feature type="region of interest" description="Disordered" evidence="1">
    <location>
        <begin position="654"/>
        <end position="697"/>
    </location>
</feature>
<proteinExistence type="predicted"/>
<dbReference type="EMBL" id="LR797822">
    <property type="protein sequence ID" value="CAB4241324.1"/>
    <property type="molecule type" value="Genomic_DNA"/>
</dbReference>
<dbReference type="EMBL" id="LR798189">
    <property type="protein sequence ID" value="CAB5079017.1"/>
    <property type="molecule type" value="Genomic_DNA"/>
</dbReference>
<feature type="compositionally biased region" description="Polar residues" evidence="1">
    <location>
        <begin position="659"/>
        <end position="669"/>
    </location>
</feature>
<evidence type="ECO:0000313" key="4">
    <source>
        <dbReference type="EMBL" id="CAB5079017.1"/>
    </source>
</evidence>
<evidence type="ECO:0008006" key="5">
    <source>
        <dbReference type="Google" id="ProtNLM"/>
    </source>
</evidence>